<dbReference type="PANTHER" id="PTHR13015">
    <property type="entry name" value="PROTEIN AD-016-RELATED"/>
    <property type="match status" value="1"/>
</dbReference>
<dbReference type="GO" id="GO:0030041">
    <property type="term" value="P:actin filament polymerization"/>
    <property type="evidence" value="ECO:0007669"/>
    <property type="project" value="TreeGrafter"/>
</dbReference>
<feature type="compositionally biased region" description="Basic and acidic residues" evidence="3">
    <location>
        <begin position="108"/>
        <end position="123"/>
    </location>
</feature>
<gene>
    <name evidence="4" type="ORF">g.9602</name>
</gene>
<evidence type="ECO:0000256" key="2">
    <source>
        <dbReference type="SAM" id="Coils"/>
    </source>
</evidence>
<dbReference type="Gene3D" id="1.20.5.110">
    <property type="match status" value="1"/>
</dbReference>
<dbReference type="PANTHER" id="PTHR13015:SF0">
    <property type="entry name" value="WASH COMPLEX SUBUNIT 3"/>
    <property type="match status" value="1"/>
</dbReference>
<sequence length="173" mass="19509">MSSQTNIGSISSLSTNINLSKIPSIHQKRLLTFVNHFIVTTVSFLNNFYESCESRLEKFDRQIQKLDSELSILEAKLNSIPGLEEFEIQVQPANPDELDKAMIETKIKESDNTQDTPSEKTEIVQEIEESSPPAKEHNPLLDVYKKMVHVGVPLQAVKLKMQRDGVDPSLIDS</sequence>
<evidence type="ECO:0000256" key="1">
    <source>
        <dbReference type="ARBA" id="ARBA00006290"/>
    </source>
</evidence>
<name>A0A1B6CWU9_9HEMI</name>
<dbReference type="AlphaFoldDB" id="A0A1B6CWU9"/>
<evidence type="ECO:0000313" key="4">
    <source>
        <dbReference type="EMBL" id="JAS17663.1"/>
    </source>
</evidence>
<accession>A0A1B6CWU9</accession>
<feature type="region of interest" description="Disordered" evidence="3">
    <location>
        <begin position="108"/>
        <end position="137"/>
    </location>
</feature>
<dbReference type="GO" id="GO:0006887">
    <property type="term" value="P:exocytosis"/>
    <property type="evidence" value="ECO:0007669"/>
    <property type="project" value="TreeGrafter"/>
</dbReference>
<organism evidence="4">
    <name type="scientific">Clastoptera arizonana</name>
    <name type="common">Arizona spittle bug</name>
    <dbReference type="NCBI Taxonomy" id="38151"/>
    <lineage>
        <taxon>Eukaryota</taxon>
        <taxon>Metazoa</taxon>
        <taxon>Ecdysozoa</taxon>
        <taxon>Arthropoda</taxon>
        <taxon>Hexapoda</taxon>
        <taxon>Insecta</taxon>
        <taxon>Pterygota</taxon>
        <taxon>Neoptera</taxon>
        <taxon>Paraneoptera</taxon>
        <taxon>Hemiptera</taxon>
        <taxon>Auchenorrhyncha</taxon>
        <taxon>Cercopoidea</taxon>
        <taxon>Clastopteridae</taxon>
        <taxon>Clastoptera</taxon>
    </lineage>
</organism>
<feature type="coiled-coil region" evidence="2">
    <location>
        <begin position="49"/>
        <end position="76"/>
    </location>
</feature>
<reference evidence="4" key="1">
    <citation type="submission" date="2015-12" db="EMBL/GenBank/DDBJ databases">
        <title>De novo transcriptome assembly of four potential Pierce s Disease insect vectors from Arizona vineyards.</title>
        <authorList>
            <person name="Tassone E.E."/>
        </authorList>
    </citation>
    <scope>NUCLEOTIDE SEQUENCE</scope>
</reference>
<evidence type="ECO:0008006" key="5">
    <source>
        <dbReference type="Google" id="ProtNLM"/>
    </source>
</evidence>
<comment type="similarity">
    <text evidence="1">Belongs to the CCDC53 family.</text>
</comment>
<keyword evidence="2" id="KW-0175">Coiled coil</keyword>
<dbReference type="Pfam" id="PF10152">
    <property type="entry name" value="CCDC53"/>
    <property type="match status" value="1"/>
</dbReference>
<dbReference type="GO" id="GO:0071203">
    <property type="term" value="C:WASH complex"/>
    <property type="evidence" value="ECO:0007669"/>
    <property type="project" value="InterPro"/>
</dbReference>
<dbReference type="InterPro" id="IPR019309">
    <property type="entry name" value="WASHC3"/>
</dbReference>
<protein>
    <recommendedName>
        <fullName evidence="5">WASH complex subunit CCDC53</fullName>
    </recommendedName>
</protein>
<evidence type="ECO:0000256" key="3">
    <source>
        <dbReference type="SAM" id="MobiDB-lite"/>
    </source>
</evidence>
<proteinExistence type="inferred from homology"/>
<dbReference type="EMBL" id="GEDC01019635">
    <property type="protein sequence ID" value="JAS17663.1"/>
    <property type="molecule type" value="Transcribed_RNA"/>
</dbReference>